<dbReference type="Pfam" id="PF00486">
    <property type="entry name" value="Trans_reg_C"/>
    <property type="match status" value="1"/>
</dbReference>
<sequence length="524" mass="56987">MAVSPEENRFSFGAFVLDLQTGLLARDGFVVPIRPKTFTLLMHLLHNPNRVISKDELIAAVWERAVVTDDALTQTVRDLRRILGDEGARLQSLPKRGYVFAHEPAMGNGAKPGLDGRHPPSVDLSPPGSASTHAASIHAALLPPADLSRIIGVIYDCTLDPTRWETALSEIAAVMDAESAILSLNDLRRHRVIIHKNVGWGEEGIAERQKHMPEIHARLGEWFATAPPLDEPYVASRRLPPSYLDSSPYVQTCLKPRGIVDILHQFLIYTPTHLSELVISRHLRHGPITHREIGISALLLPHLRRAVTITNVLDARSVERLRLAETLDLLHYGVVLTNSDGRILHANARAERMLDEGRFVTGRNGLLAAATTRASQELARAIRIAARDEAALDGAGLSVRLASESGGELAAHVLPLNGSDLRISLEPAAVAAVFIGAPPPLDPIHSKGTLEKFLRERFGLSKAEADIALEVVSGDDRAMVAERLGVSAAALRNDLGRIFLKTGVRHLPGLVRLLADAGHNQHGP</sequence>
<evidence type="ECO:0000256" key="2">
    <source>
        <dbReference type="PROSITE-ProRule" id="PRU01091"/>
    </source>
</evidence>
<gene>
    <name evidence="5" type="ORF">A4U53_07630</name>
</gene>
<dbReference type="eggNOG" id="COG2771">
    <property type="taxonomic scope" value="Bacteria"/>
</dbReference>
<dbReference type="SMART" id="SM00862">
    <property type="entry name" value="Trans_reg_C"/>
    <property type="match status" value="1"/>
</dbReference>
<dbReference type="InterPro" id="IPR001867">
    <property type="entry name" value="OmpR/PhoB-type_DNA-bd"/>
</dbReference>
<feature type="domain" description="OmpR/PhoB-type" evidence="4">
    <location>
        <begin position="7"/>
        <end position="102"/>
    </location>
</feature>
<evidence type="ECO:0000259" key="4">
    <source>
        <dbReference type="PROSITE" id="PS51755"/>
    </source>
</evidence>
<evidence type="ECO:0000256" key="3">
    <source>
        <dbReference type="SAM" id="MobiDB-lite"/>
    </source>
</evidence>
<dbReference type="AlphaFoldDB" id="A0A179BA98"/>
<dbReference type="CDD" id="cd00383">
    <property type="entry name" value="trans_reg_C"/>
    <property type="match status" value="1"/>
</dbReference>
<dbReference type="EMBL" id="LWBS01000450">
    <property type="protein sequence ID" value="OAP88637.1"/>
    <property type="molecule type" value="Genomic_DNA"/>
</dbReference>
<dbReference type="InterPro" id="IPR000792">
    <property type="entry name" value="Tscrpt_reg_LuxR_C"/>
</dbReference>
<dbReference type="SUPFAM" id="SSF55785">
    <property type="entry name" value="PYP-like sensor domain (PAS domain)"/>
    <property type="match status" value="1"/>
</dbReference>
<dbReference type="GO" id="GO:0000160">
    <property type="term" value="P:phosphorelay signal transduction system"/>
    <property type="evidence" value="ECO:0007669"/>
    <property type="project" value="InterPro"/>
</dbReference>
<reference evidence="5" key="1">
    <citation type="submission" date="2016-04" db="EMBL/GenBank/DDBJ databases">
        <title>Fast-growing isolate from the root nodules of Vavilovia formosa.</title>
        <authorList>
            <person name="Kimeklis A."/>
            <person name="Safronova V."/>
            <person name="Belimov A."/>
            <person name="Andronov E."/>
        </authorList>
    </citation>
    <scope>NUCLEOTIDE SEQUENCE [LARGE SCALE GENOMIC DNA]</scope>
    <source>
        <strain evidence="5">Vaf-46</strain>
    </source>
</reference>
<dbReference type="GO" id="GO:0003677">
    <property type="term" value="F:DNA binding"/>
    <property type="evidence" value="ECO:0007669"/>
    <property type="project" value="UniProtKB-UniRule"/>
</dbReference>
<feature type="region of interest" description="Disordered" evidence="3">
    <location>
        <begin position="109"/>
        <end position="130"/>
    </location>
</feature>
<protein>
    <recommendedName>
        <fullName evidence="4">OmpR/PhoB-type domain-containing protein</fullName>
    </recommendedName>
</protein>
<dbReference type="Gene3D" id="1.10.10.10">
    <property type="entry name" value="Winged helix-like DNA-binding domain superfamily/Winged helix DNA-binding domain"/>
    <property type="match status" value="2"/>
</dbReference>
<organism evidence="5">
    <name type="scientific">Rhizobium leguminosarum</name>
    <dbReference type="NCBI Taxonomy" id="384"/>
    <lineage>
        <taxon>Bacteria</taxon>
        <taxon>Pseudomonadati</taxon>
        <taxon>Pseudomonadota</taxon>
        <taxon>Alphaproteobacteria</taxon>
        <taxon>Hyphomicrobiales</taxon>
        <taxon>Rhizobiaceae</taxon>
        <taxon>Rhizobium/Agrobacterium group</taxon>
        <taxon>Rhizobium</taxon>
    </lineage>
</organism>
<dbReference type="PROSITE" id="PS51755">
    <property type="entry name" value="OMPR_PHOB"/>
    <property type="match status" value="1"/>
</dbReference>
<name>A0A179BA98_RHILE</name>
<dbReference type="InterPro" id="IPR035965">
    <property type="entry name" value="PAS-like_dom_sf"/>
</dbReference>
<comment type="caution">
    <text evidence="5">The sequence shown here is derived from an EMBL/GenBank/DDBJ whole genome shotgun (WGS) entry which is preliminary data.</text>
</comment>
<dbReference type="InterPro" id="IPR036388">
    <property type="entry name" value="WH-like_DNA-bd_sf"/>
</dbReference>
<dbReference type="InterPro" id="IPR016032">
    <property type="entry name" value="Sig_transdc_resp-reg_C-effctor"/>
</dbReference>
<dbReference type="eggNOG" id="COG3710">
    <property type="taxonomic scope" value="Bacteria"/>
</dbReference>
<dbReference type="SMART" id="SM00421">
    <property type="entry name" value="HTH_LUXR"/>
    <property type="match status" value="1"/>
</dbReference>
<dbReference type="GO" id="GO:0006355">
    <property type="term" value="P:regulation of DNA-templated transcription"/>
    <property type="evidence" value="ECO:0007669"/>
    <property type="project" value="InterPro"/>
</dbReference>
<feature type="DNA-binding region" description="OmpR/PhoB-type" evidence="2">
    <location>
        <begin position="7"/>
        <end position="102"/>
    </location>
</feature>
<evidence type="ECO:0000256" key="1">
    <source>
        <dbReference type="ARBA" id="ARBA00023125"/>
    </source>
</evidence>
<keyword evidence="1 2" id="KW-0238">DNA-binding</keyword>
<proteinExistence type="predicted"/>
<dbReference type="SUPFAM" id="SSF46894">
    <property type="entry name" value="C-terminal effector domain of the bipartite response regulators"/>
    <property type="match status" value="2"/>
</dbReference>
<evidence type="ECO:0000313" key="5">
    <source>
        <dbReference type="EMBL" id="OAP88637.1"/>
    </source>
</evidence>
<accession>A0A179BA98</accession>